<dbReference type="InterPro" id="IPR003732">
    <property type="entry name" value="Daa-tRNA_deacyls_DTD"/>
</dbReference>
<dbReference type="GO" id="GO:0005737">
    <property type="term" value="C:cytoplasm"/>
    <property type="evidence" value="ECO:0007669"/>
    <property type="project" value="InterPro"/>
</dbReference>
<evidence type="ECO:0000313" key="1">
    <source>
        <dbReference type="EMBL" id="EKC72737.1"/>
    </source>
</evidence>
<dbReference type="Pfam" id="PF02580">
    <property type="entry name" value="Tyr_Deacylase"/>
    <property type="match status" value="1"/>
</dbReference>
<keyword evidence="1" id="KW-0378">Hydrolase</keyword>
<dbReference type="SUPFAM" id="SSF69500">
    <property type="entry name" value="DTD-like"/>
    <property type="match status" value="1"/>
</dbReference>
<sequence length="35" mass="3742">MTGLRIFDDENGKTNLAPADVGGSLLLISQFTLYA</sequence>
<dbReference type="GO" id="GO:0051499">
    <property type="term" value="F:D-aminoacyl-tRNA deacylase activity"/>
    <property type="evidence" value="ECO:0007669"/>
    <property type="project" value="InterPro"/>
</dbReference>
<gene>
    <name evidence="1" type="ORF">LEA_06581</name>
</gene>
<dbReference type="EMBL" id="AJWY01004312">
    <property type="protein sequence ID" value="EKC72737.1"/>
    <property type="molecule type" value="Genomic_DNA"/>
</dbReference>
<accession>K1TI25</accession>
<name>K1TI25_9ZZZZ</name>
<dbReference type="AlphaFoldDB" id="K1TI25"/>
<dbReference type="InterPro" id="IPR023509">
    <property type="entry name" value="DTD-like_sf"/>
</dbReference>
<organism evidence="1">
    <name type="scientific">human gut metagenome</name>
    <dbReference type="NCBI Taxonomy" id="408170"/>
    <lineage>
        <taxon>unclassified sequences</taxon>
        <taxon>metagenomes</taxon>
        <taxon>organismal metagenomes</taxon>
    </lineage>
</organism>
<proteinExistence type="predicted"/>
<reference evidence="1" key="1">
    <citation type="journal article" date="2013" name="Environ. Microbiol.">
        <title>Microbiota from the distal guts of lean and obese adolescents exhibit partial functional redundancy besides clear differences in community structure.</title>
        <authorList>
            <person name="Ferrer M."/>
            <person name="Ruiz A."/>
            <person name="Lanza F."/>
            <person name="Haange S.B."/>
            <person name="Oberbach A."/>
            <person name="Till H."/>
            <person name="Bargiela R."/>
            <person name="Campoy C."/>
            <person name="Segura M.T."/>
            <person name="Richter M."/>
            <person name="von Bergen M."/>
            <person name="Seifert J."/>
            <person name="Suarez A."/>
        </authorList>
    </citation>
    <scope>NUCLEOTIDE SEQUENCE</scope>
</reference>
<dbReference type="EC" id="3.1.-.-" evidence="1"/>
<dbReference type="Gene3D" id="3.50.80.10">
    <property type="entry name" value="D-tyrosyl-tRNA(Tyr) deacylase"/>
    <property type="match status" value="1"/>
</dbReference>
<feature type="non-terminal residue" evidence="1">
    <location>
        <position position="35"/>
    </location>
</feature>
<protein>
    <submittedName>
        <fullName evidence="1">D-tyrosyl-tRNA(Tyr) deacylase</fullName>
        <ecNumber evidence="1">3.1.-.-</ecNumber>
    </submittedName>
</protein>
<comment type="caution">
    <text evidence="1">The sequence shown here is derived from an EMBL/GenBank/DDBJ whole genome shotgun (WGS) entry which is preliminary data.</text>
</comment>